<dbReference type="PANTHER" id="PTHR43531">
    <property type="entry name" value="PROTEIN ICFG"/>
    <property type="match status" value="1"/>
</dbReference>
<evidence type="ECO:0000256" key="2">
    <source>
        <dbReference type="ARBA" id="ARBA00022500"/>
    </source>
</evidence>
<evidence type="ECO:0000256" key="1">
    <source>
        <dbReference type="ARBA" id="ARBA00004370"/>
    </source>
</evidence>
<feature type="transmembrane region" description="Helical" evidence="5">
    <location>
        <begin position="317"/>
        <end position="337"/>
    </location>
</feature>
<gene>
    <name evidence="8" type="ORF">EFD55_02950</name>
</gene>
<dbReference type="GO" id="GO:0016020">
    <property type="term" value="C:membrane"/>
    <property type="evidence" value="ECO:0007669"/>
    <property type="project" value="UniProtKB-SubCell"/>
</dbReference>
<dbReference type="Gene3D" id="1.10.287.950">
    <property type="entry name" value="Methyl-accepting chemotaxis protein"/>
    <property type="match status" value="1"/>
</dbReference>
<feature type="transmembrane region" description="Helical" evidence="5">
    <location>
        <begin position="12"/>
        <end position="37"/>
    </location>
</feature>
<keyword evidence="4" id="KW-0807">Transducer</keyword>
<dbReference type="InterPro" id="IPR004089">
    <property type="entry name" value="MCPsignal_dom"/>
</dbReference>
<dbReference type="CDD" id="cd12912">
    <property type="entry name" value="PDC2_MCP_like"/>
    <property type="match status" value="1"/>
</dbReference>
<sequence length="785" mass="83333">MLFKSTTGRNLFSIAACGVIAVVAASGVLFYSSYHAIRTESIEQMRQIARSEAVVIERDIGGTVHIVDSLDTVLSTMRQTGDADRARADKILTNMLAANANVLGTWTGWEPDAFDGKDKEFVNKDGHDQTGRYIPYWVRSGGQITHAALTDYTVAGAGDYYQIPFKTGKTTVIEPYLYAIDGKDVLMTSVAKPIVIDGKAVGVAGLDLSLQDTNKAFSQIRPMETGFISLVTAAGKIVSHPNAGLIGKSLSESGAETAGWDRLIANPGEEHEVTGQDGTASLAVAVPVKLTESSNWFAIVSVPKATLFAQLNTIMRAAAISTGVAAVLLGLAGWLIARRFVNRISNVIDETAGIAAGQLDVQISGVDACDEIGDLARSLKLLLEGNRHKAQLESEAEAGRIQQDQERAERTRLNQAQEADVKFAVGELALGLARLAEGDMTVTLERPFTPALDEARTNFNDSVVKLRSAMMSFSQNAQVIQAGADEIRSAADDLARRTEQQAASVEETAAALEQITTSVKDSTVRAEEAGSMVTRTKENAERSGQIVRRAVEAMHDIEQSSNSISNIIGVIDDIAFQTNLLALNAGVEAARAGEAGKGFAVVAQEVRELAQRSANAAKEIKALIISSGAQVKHGVDLVSQTGAVLNGIVEEVQQINQNVHAIVQSAREQSTGLQEINTAVNQMDQSTQQNAAMVEESNAASHTLATEVTVLSDRLAQFRLGVSSGAIGRNAAQHHGEQRPRAGQISLVQGGAAASPAHALKQKLTVAFGNGSSAAAAADRQWEDF</sequence>
<dbReference type="AlphaFoldDB" id="A0A3R9CC62"/>
<dbReference type="InterPro" id="IPR003660">
    <property type="entry name" value="HAMP_dom"/>
</dbReference>
<keyword evidence="5" id="KW-0812">Transmembrane</keyword>
<dbReference type="PANTHER" id="PTHR43531:SF11">
    <property type="entry name" value="METHYL-ACCEPTING CHEMOTAXIS PROTEIN 3"/>
    <property type="match status" value="1"/>
</dbReference>
<protein>
    <submittedName>
        <fullName evidence="8">Methyl-accepting chemotaxis protein</fullName>
    </submittedName>
</protein>
<evidence type="ECO:0000256" key="3">
    <source>
        <dbReference type="ARBA" id="ARBA00029447"/>
    </source>
</evidence>
<dbReference type="GO" id="GO:0006935">
    <property type="term" value="P:chemotaxis"/>
    <property type="evidence" value="ECO:0007669"/>
    <property type="project" value="UniProtKB-KW"/>
</dbReference>
<dbReference type="RefSeq" id="WP_125842826.1">
    <property type="nucleotide sequence ID" value="NZ_JACHXH010000002.1"/>
</dbReference>
<accession>A0A3R9CC62</accession>
<proteinExistence type="inferred from homology"/>
<evidence type="ECO:0000259" key="7">
    <source>
        <dbReference type="PROSITE" id="PS50885"/>
    </source>
</evidence>
<dbReference type="PROSITE" id="PS50111">
    <property type="entry name" value="CHEMOTAXIS_TRANSDUC_2"/>
    <property type="match status" value="1"/>
</dbReference>
<comment type="similarity">
    <text evidence="3">Belongs to the methyl-accepting chemotaxis (MCP) protein family.</text>
</comment>
<feature type="domain" description="HAMP" evidence="7">
    <location>
        <begin position="338"/>
        <end position="391"/>
    </location>
</feature>
<keyword evidence="2" id="KW-0145">Chemotaxis</keyword>
<dbReference type="EMBL" id="RJJT01000002">
    <property type="protein sequence ID" value="RSB85865.1"/>
    <property type="molecule type" value="Genomic_DNA"/>
</dbReference>
<evidence type="ECO:0000259" key="6">
    <source>
        <dbReference type="PROSITE" id="PS50111"/>
    </source>
</evidence>
<reference evidence="8 9" key="1">
    <citation type="submission" date="2018-11" db="EMBL/GenBank/DDBJ databases">
        <authorList>
            <person name="Huo Y."/>
        </authorList>
    </citation>
    <scope>NUCLEOTIDE SEQUENCE [LARGE SCALE GENOMIC DNA]</scope>
    <source>
        <strain evidence="8 9">DSM 30132</strain>
    </source>
</reference>
<dbReference type="PROSITE" id="PS50885">
    <property type="entry name" value="HAMP"/>
    <property type="match status" value="2"/>
</dbReference>
<evidence type="ECO:0000256" key="4">
    <source>
        <dbReference type="PROSITE-ProRule" id="PRU00284"/>
    </source>
</evidence>
<dbReference type="Pfam" id="PF00672">
    <property type="entry name" value="HAMP"/>
    <property type="match status" value="1"/>
</dbReference>
<dbReference type="Proteomes" id="UP000277279">
    <property type="component" value="Unassembled WGS sequence"/>
</dbReference>
<dbReference type="Gene3D" id="6.10.340.10">
    <property type="match status" value="1"/>
</dbReference>
<evidence type="ECO:0000313" key="9">
    <source>
        <dbReference type="Proteomes" id="UP000277279"/>
    </source>
</evidence>
<feature type="domain" description="Methyl-accepting transducer" evidence="6">
    <location>
        <begin position="476"/>
        <end position="705"/>
    </location>
</feature>
<dbReference type="InterPro" id="IPR051310">
    <property type="entry name" value="MCP_chemotaxis"/>
</dbReference>
<dbReference type="CDD" id="cd12913">
    <property type="entry name" value="PDC1_MCP_like"/>
    <property type="match status" value="1"/>
</dbReference>
<name>A0A3R9CC62_9HYPH</name>
<organism evidence="8 9">
    <name type="scientific">Rhizobium pisi</name>
    <dbReference type="NCBI Taxonomy" id="574561"/>
    <lineage>
        <taxon>Bacteria</taxon>
        <taxon>Pseudomonadati</taxon>
        <taxon>Pseudomonadota</taxon>
        <taxon>Alphaproteobacteria</taxon>
        <taxon>Hyphomicrobiales</taxon>
        <taxon>Rhizobiaceae</taxon>
        <taxon>Rhizobium/Agrobacterium group</taxon>
        <taxon>Rhizobium</taxon>
    </lineage>
</organism>
<dbReference type="Gene3D" id="3.30.450.20">
    <property type="entry name" value="PAS domain"/>
    <property type="match status" value="2"/>
</dbReference>
<dbReference type="SUPFAM" id="SSF158472">
    <property type="entry name" value="HAMP domain-like"/>
    <property type="match status" value="1"/>
</dbReference>
<dbReference type="SMART" id="SM00283">
    <property type="entry name" value="MA"/>
    <property type="match status" value="1"/>
</dbReference>
<comment type="subcellular location">
    <subcellularLocation>
        <location evidence="1">Membrane</location>
    </subcellularLocation>
</comment>
<dbReference type="GO" id="GO:0007165">
    <property type="term" value="P:signal transduction"/>
    <property type="evidence" value="ECO:0007669"/>
    <property type="project" value="UniProtKB-KW"/>
</dbReference>
<evidence type="ECO:0000256" key="5">
    <source>
        <dbReference type="SAM" id="Phobius"/>
    </source>
</evidence>
<feature type="domain" description="HAMP" evidence="7">
    <location>
        <begin position="419"/>
        <end position="471"/>
    </location>
</feature>
<evidence type="ECO:0000313" key="8">
    <source>
        <dbReference type="EMBL" id="RSB85865.1"/>
    </source>
</evidence>
<dbReference type="Pfam" id="PF22673">
    <property type="entry name" value="MCP-like_PDC_1"/>
    <property type="match status" value="1"/>
</dbReference>
<dbReference type="CDD" id="cd11386">
    <property type="entry name" value="MCP_signal"/>
    <property type="match status" value="1"/>
</dbReference>
<comment type="caution">
    <text evidence="8">The sequence shown here is derived from an EMBL/GenBank/DDBJ whole genome shotgun (WGS) entry which is preliminary data.</text>
</comment>
<dbReference type="SUPFAM" id="SSF58104">
    <property type="entry name" value="Methyl-accepting chemotaxis protein (MCP) signaling domain"/>
    <property type="match status" value="1"/>
</dbReference>
<dbReference type="OrthoDB" id="3378718at2"/>
<keyword evidence="5" id="KW-0472">Membrane</keyword>
<dbReference type="Pfam" id="PF00015">
    <property type="entry name" value="MCPsignal"/>
    <property type="match status" value="1"/>
</dbReference>
<dbReference type="FunFam" id="1.10.287.950:FF:000001">
    <property type="entry name" value="Methyl-accepting chemotaxis sensory transducer"/>
    <property type="match status" value="1"/>
</dbReference>
<keyword evidence="5" id="KW-1133">Transmembrane helix</keyword>